<dbReference type="Proteomes" id="UP000492821">
    <property type="component" value="Unassembled WGS sequence"/>
</dbReference>
<sequence length="242" mass="25496">MLSIYIVLLLSIVSYVFACMPVSAPDGVIPVEMVPTTVTALTTIPAETGSSLTTTMTTTLTTTTPLTTTTIPARTCAESDSMPSLFVATGTSFIDLTYGDVSPSSSCSTCDGGTVNYYPSASEAMPQWGEEAIGTIFAEACPNLCMCDTSGTCWRLTGLEVTTIFFWQYCTGGTCGVYPVIGTSFDEAGIVTQDGSRTITANDQLDPDTFDFYPVTNTEAYPDLASVGCDSCPTYTCKTTSA</sequence>
<evidence type="ECO:0000256" key="1">
    <source>
        <dbReference type="SAM" id="SignalP"/>
    </source>
</evidence>
<feature type="chain" id="PRO_5029011444" evidence="1">
    <location>
        <begin position="19"/>
        <end position="242"/>
    </location>
</feature>
<protein>
    <submittedName>
        <fullName evidence="3">FTP domain-containing protein</fullName>
    </submittedName>
</protein>
<dbReference type="WBParaSite" id="Pan_g5830.t1">
    <property type="protein sequence ID" value="Pan_g5830.t1"/>
    <property type="gene ID" value="Pan_g5830"/>
</dbReference>
<reference evidence="3" key="2">
    <citation type="submission" date="2020-10" db="UniProtKB">
        <authorList>
            <consortium name="WormBaseParasite"/>
        </authorList>
    </citation>
    <scope>IDENTIFICATION</scope>
</reference>
<accession>A0A7E4W1M4</accession>
<dbReference type="AlphaFoldDB" id="A0A7E4W1M4"/>
<name>A0A7E4W1M4_PANRE</name>
<reference evidence="2" key="1">
    <citation type="journal article" date="2013" name="Genetics">
        <title>The draft genome and transcriptome of Panagrellus redivivus are shaped by the harsh demands of a free-living lifestyle.</title>
        <authorList>
            <person name="Srinivasan J."/>
            <person name="Dillman A.R."/>
            <person name="Macchietto M.G."/>
            <person name="Heikkinen L."/>
            <person name="Lakso M."/>
            <person name="Fracchia K.M."/>
            <person name="Antoshechkin I."/>
            <person name="Mortazavi A."/>
            <person name="Wong G."/>
            <person name="Sternberg P.W."/>
        </authorList>
    </citation>
    <scope>NUCLEOTIDE SEQUENCE [LARGE SCALE GENOMIC DNA]</scope>
    <source>
        <strain evidence="2">MT8872</strain>
    </source>
</reference>
<proteinExistence type="predicted"/>
<evidence type="ECO:0000313" key="3">
    <source>
        <dbReference type="WBParaSite" id="Pan_g5830.t1"/>
    </source>
</evidence>
<keyword evidence="1" id="KW-0732">Signal</keyword>
<organism evidence="2 3">
    <name type="scientific">Panagrellus redivivus</name>
    <name type="common">Microworm</name>
    <dbReference type="NCBI Taxonomy" id="6233"/>
    <lineage>
        <taxon>Eukaryota</taxon>
        <taxon>Metazoa</taxon>
        <taxon>Ecdysozoa</taxon>
        <taxon>Nematoda</taxon>
        <taxon>Chromadorea</taxon>
        <taxon>Rhabditida</taxon>
        <taxon>Tylenchina</taxon>
        <taxon>Panagrolaimomorpha</taxon>
        <taxon>Panagrolaimoidea</taxon>
        <taxon>Panagrolaimidae</taxon>
        <taxon>Panagrellus</taxon>
    </lineage>
</organism>
<keyword evidence="2" id="KW-1185">Reference proteome</keyword>
<feature type="signal peptide" evidence="1">
    <location>
        <begin position="1"/>
        <end position="18"/>
    </location>
</feature>
<evidence type="ECO:0000313" key="2">
    <source>
        <dbReference type="Proteomes" id="UP000492821"/>
    </source>
</evidence>